<dbReference type="Proteomes" id="UP000192906">
    <property type="component" value="Unassembled WGS sequence"/>
</dbReference>
<dbReference type="Gene3D" id="1.10.357.10">
    <property type="entry name" value="Tetracycline Repressor, domain 2"/>
    <property type="match status" value="1"/>
</dbReference>
<evidence type="ECO:0000256" key="2">
    <source>
        <dbReference type="PROSITE-ProRule" id="PRU00335"/>
    </source>
</evidence>
<name>A0A1X7C5F7_9BACT</name>
<dbReference type="InterPro" id="IPR001647">
    <property type="entry name" value="HTH_TetR"/>
</dbReference>
<dbReference type="Pfam" id="PF00440">
    <property type="entry name" value="TetR_N"/>
    <property type="match status" value="1"/>
</dbReference>
<feature type="domain" description="HTH tetR-type" evidence="3">
    <location>
        <begin position="13"/>
        <end position="73"/>
    </location>
</feature>
<dbReference type="GO" id="GO:0003677">
    <property type="term" value="F:DNA binding"/>
    <property type="evidence" value="ECO:0007669"/>
    <property type="project" value="UniProtKB-UniRule"/>
</dbReference>
<dbReference type="RefSeq" id="WP_170921358.1">
    <property type="nucleotide sequence ID" value="NZ_FWZU01000001.1"/>
</dbReference>
<evidence type="ECO:0000313" key="4">
    <source>
        <dbReference type="EMBL" id="SME90323.1"/>
    </source>
</evidence>
<evidence type="ECO:0000259" key="3">
    <source>
        <dbReference type="PROSITE" id="PS50977"/>
    </source>
</evidence>
<dbReference type="SUPFAM" id="SSF46689">
    <property type="entry name" value="Homeodomain-like"/>
    <property type="match status" value="1"/>
</dbReference>
<keyword evidence="1 2" id="KW-0238">DNA-binding</keyword>
<dbReference type="STRING" id="1519643.SAMN06295933_0374"/>
<evidence type="ECO:0000313" key="5">
    <source>
        <dbReference type="Proteomes" id="UP000192906"/>
    </source>
</evidence>
<dbReference type="InterPro" id="IPR009057">
    <property type="entry name" value="Homeodomain-like_sf"/>
</dbReference>
<feature type="DNA-binding region" description="H-T-H motif" evidence="2">
    <location>
        <begin position="36"/>
        <end position="55"/>
    </location>
</feature>
<evidence type="ECO:0000256" key="1">
    <source>
        <dbReference type="ARBA" id="ARBA00023125"/>
    </source>
</evidence>
<keyword evidence="5" id="KW-1185">Reference proteome</keyword>
<dbReference type="EMBL" id="FWZU01000001">
    <property type="protein sequence ID" value="SME90323.1"/>
    <property type="molecule type" value="Genomic_DNA"/>
</dbReference>
<accession>A0A1X7C5F7</accession>
<dbReference type="AlphaFoldDB" id="A0A1X7C5F7"/>
<protein>
    <submittedName>
        <fullName evidence="4">Transcriptional regulator, TetR family</fullName>
    </submittedName>
</protein>
<gene>
    <name evidence="4" type="ORF">SAMN06295933_0374</name>
</gene>
<dbReference type="PROSITE" id="PS50977">
    <property type="entry name" value="HTH_TETR_2"/>
    <property type="match status" value="1"/>
</dbReference>
<reference evidence="5" key="1">
    <citation type="submission" date="2017-04" db="EMBL/GenBank/DDBJ databases">
        <authorList>
            <person name="Varghese N."/>
            <person name="Submissions S."/>
        </authorList>
    </citation>
    <scope>NUCLEOTIDE SEQUENCE [LARGE SCALE GENOMIC DNA]</scope>
    <source>
        <strain evidence="5">K3S</strain>
    </source>
</reference>
<sequence>MILSEVEGKKKVRRSAVDLLDAGLHLLAKHSIQQLTIDALCKQLCVTKGSFYHHFNGREDYLERMLEHWVTKWTIKSMNSASLAGKSAAQRFDVIVEKSNDLPHGPETSIRAWALTDPLAQLYLEKVDSIRMKYLFEIFNELSGDPDRALLLSRISYSLFVGTRMVAPAITGDERDAVIELMKNEVYGIGNVKND</sequence>
<organism evidence="4 5">
    <name type="scientific">Desulfovibrio gilichinskyi</name>
    <dbReference type="NCBI Taxonomy" id="1519643"/>
    <lineage>
        <taxon>Bacteria</taxon>
        <taxon>Pseudomonadati</taxon>
        <taxon>Thermodesulfobacteriota</taxon>
        <taxon>Desulfovibrionia</taxon>
        <taxon>Desulfovibrionales</taxon>
        <taxon>Desulfovibrionaceae</taxon>
        <taxon>Desulfovibrio</taxon>
    </lineage>
</organism>
<proteinExistence type="predicted"/>